<gene>
    <name evidence="1" type="ORF">SAMN05421647_103417</name>
</gene>
<sequence length="246" mass="27262">MRDLQKRYQKGRIPFTACRQDPRFSYCLYVPECHQNYPEQTAPLLVVVHGSARTAESFRDAFVEFAERERCVVLAPLFPIGAVAAESSDGYKLQPPRGYAYDHLLLAMVDEVAQAFHTERDFLLYGFSGGAQFAHRFYYLHPQRIKGLSAHAPGQVCLPPQSEEALHAMRQVPVQLVIGSEDRGTERSGLEMGLGRAQLLQMLADALGALGVNVCRQEVEGAGHDGFALLPAGQAFLAEQLRNGRC</sequence>
<proteinExistence type="predicted"/>
<dbReference type="RefSeq" id="WP_175611989.1">
    <property type="nucleotide sequence ID" value="NZ_FTMN01000003.1"/>
</dbReference>
<evidence type="ECO:0000313" key="2">
    <source>
        <dbReference type="Proteomes" id="UP000186895"/>
    </source>
</evidence>
<accession>A0A1N6RME3</accession>
<dbReference type="EMBL" id="FTMN01000003">
    <property type="protein sequence ID" value="SIQ29995.1"/>
    <property type="molecule type" value="Genomic_DNA"/>
</dbReference>
<evidence type="ECO:0000313" key="1">
    <source>
        <dbReference type="EMBL" id="SIQ29995.1"/>
    </source>
</evidence>
<organism evidence="1 2">
    <name type="scientific">Marinobacterium stanieri</name>
    <dbReference type="NCBI Taxonomy" id="49186"/>
    <lineage>
        <taxon>Bacteria</taxon>
        <taxon>Pseudomonadati</taxon>
        <taxon>Pseudomonadota</taxon>
        <taxon>Gammaproteobacteria</taxon>
        <taxon>Oceanospirillales</taxon>
        <taxon>Oceanospirillaceae</taxon>
        <taxon>Marinobacterium</taxon>
    </lineage>
</organism>
<name>A0A1N6RME3_9GAMM</name>
<reference evidence="1 2" key="1">
    <citation type="submission" date="2017-01" db="EMBL/GenBank/DDBJ databases">
        <authorList>
            <person name="Mah S.A."/>
            <person name="Swanson W.J."/>
            <person name="Moy G.W."/>
            <person name="Vacquier V.D."/>
        </authorList>
    </citation>
    <scope>NUCLEOTIDE SEQUENCE [LARGE SCALE GENOMIC DNA]</scope>
    <source>
        <strain evidence="1 2">DSM 7027</strain>
    </source>
</reference>
<dbReference type="eggNOG" id="COG3509">
    <property type="taxonomic scope" value="Bacteria"/>
</dbReference>
<dbReference type="STRING" id="49186.SAMN05421647_103417"/>
<keyword evidence="2" id="KW-1185">Reference proteome</keyword>
<dbReference type="Gene3D" id="3.40.50.1820">
    <property type="entry name" value="alpha/beta hydrolase"/>
    <property type="match status" value="1"/>
</dbReference>
<dbReference type="InterPro" id="IPR029058">
    <property type="entry name" value="AB_hydrolase_fold"/>
</dbReference>
<dbReference type="SUPFAM" id="SSF53474">
    <property type="entry name" value="alpha/beta-Hydrolases"/>
    <property type="match status" value="1"/>
</dbReference>
<dbReference type="AlphaFoldDB" id="A0A1N6RME3"/>
<dbReference type="Proteomes" id="UP000186895">
    <property type="component" value="Unassembled WGS sequence"/>
</dbReference>
<protein>
    <submittedName>
        <fullName evidence="1">Esterase PHB depolymerase</fullName>
    </submittedName>
</protein>